<evidence type="ECO:0000313" key="32">
    <source>
        <dbReference type="Proteomes" id="UP000546806"/>
    </source>
</evidence>
<reference evidence="25 26" key="2">
    <citation type="submission" date="2020-03" db="EMBL/GenBank/DDBJ databases">
        <title>Soil Listeria distribution.</title>
        <authorList>
            <person name="Liao J."/>
            <person name="Wiedmann M."/>
        </authorList>
    </citation>
    <scope>NUCLEOTIDE SEQUENCE [LARGE SCALE GENOMIC DNA]</scope>
    <source>
        <strain evidence="23 35">FSL L7-0039</strain>
        <strain evidence="22 30">FSL L7-0051</strain>
        <strain evidence="21 37">FSL L7-0054</strain>
        <strain evidence="19 34">FSL L7-0149</strain>
        <strain evidence="20 33">FSL L7-0153</strain>
        <strain evidence="18 28">FSL L7-0259</strain>
        <strain evidence="17 25">FSL L7-0360</strain>
        <strain evidence="16 32">FSL L7-0435</strain>
        <strain evidence="15 36">FSL L7-1299</strain>
        <strain evidence="13 29">FSL L7-1387</strain>
        <strain evidence="14 38">FSL L7-1427</strain>
        <strain evidence="12 27">FSL L7-1547</strain>
        <strain evidence="11 31">FSL L7-1658</strain>
        <strain evidence="10 26">FSL L7-1833</strain>
    </source>
</reference>
<keyword evidence="7" id="KW-0249">Electron transport</keyword>
<evidence type="ECO:0000313" key="10">
    <source>
        <dbReference type="EMBL" id="MBC1330354.1"/>
    </source>
</evidence>
<evidence type="ECO:0000313" key="16">
    <source>
        <dbReference type="EMBL" id="MBC2003638.1"/>
    </source>
</evidence>
<dbReference type="EMBL" id="JAARWW010000003">
    <property type="protein sequence ID" value="MBC2003638.1"/>
    <property type="molecule type" value="Genomic_DNA"/>
</dbReference>
<evidence type="ECO:0000313" key="33">
    <source>
        <dbReference type="Proteomes" id="UP000550367"/>
    </source>
</evidence>
<dbReference type="eggNOG" id="COG0716">
    <property type="taxonomic scope" value="Bacteria"/>
</dbReference>
<evidence type="ECO:0000313" key="17">
    <source>
        <dbReference type="EMBL" id="MBC2117563.1"/>
    </source>
</evidence>
<dbReference type="Proteomes" id="UP000550367">
    <property type="component" value="Unassembled WGS sequence"/>
</dbReference>
<dbReference type="Proteomes" id="UP000574104">
    <property type="component" value="Unassembled WGS sequence"/>
</dbReference>
<evidence type="ECO:0000313" key="11">
    <source>
        <dbReference type="EMBL" id="MBC1400143.1"/>
    </source>
</evidence>
<comment type="cofactor">
    <cofactor evidence="1">
        <name>FMN</name>
        <dbReference type="ChEBI" id="CHEBI:58210"/>
    </cofactor>
</comment>
<comment type="caution">
    <text evidence="9">The sequence shown here is derived from an EMBL/GenBank/DDBJ whole genome shotgun (WGS) entry which is preliminary data.</text>
</comment>
<evidence type="ECO:0000313" key="20">
    <source>
        <dbReference type="EMBL" id="MBC2245090.1"/>
    </source>
</evidence>
<evidence type="ECO:0000313" key="35">
    <source>
        <dbReference type="Proteomes" id="UP000565628"/>
    </source>
</evidence>
<dbReference type="Proteomes" id="UP000533953">
    <property type="component" value="Unassembled WGS sequence"/>
</dbReference>
<evidence type="ECO:0000313" key="38">
    <source>
        <dbReference type="Proteomes" id="UP000586951"/>
    </source>
</evidence>
<evidence type="ECO:0000313" key="15">
    <source>
        <dbReference type="EMBL" id="MBC1614798.1"/>
    </source>
</evidence>
<dbReference type="EMBL" id="JAASTX010000028">
    <property type="protein sequence ID" value="MBC1493243.1"/>
    <property type="molecule type" value="Genomic_DNA"/>
</dbReference>
<dbReference type="NCBIfam" id="NF006747">
    <property type="entry name" value="PRK09271.1"/>
    <property type="match status" value="1"/>
</dbReference>
<evidence type="ECO:0000313" key="9">
    <source>
        <dbReference type="EMBL" id="KGL40254.1"/>
    </source>
</evidence>
<comment type="similarity">
    <text evidence="3">Belongs to the flavodoxin family.</text>
</comment>
<evidence type="ECO:0000313" key="31">
    <source>
        <dbReference type="Proteomes" id="UP000544413"/>
    </source>
</evidence>
<evidence type="ECO:0000259" key="8">
    <source>
        <dbReference type="PROSITE" id="PS50902"/>
    </source>
</evidence>
<evidence type="ECO:0000313" key="22">
    <source>
        <dbReference type="EMBL" id="MBC2293279.1"/>
    </source>
</evidence>
<dbReference type="EMBL" id="JAARZT010000014">
    <property type="protein sequence ID" value="MBC2293279.1"/>
    <property type="molecule type" value="Genomic_DNA"/>
</dbReference>
<dbReference type="Proteomes" id="UP000543005">
    <property type="component" value="Unassembled WGS sequence"/>
</dbReference>
<evidence type="ECO:0000256" key="7">
    <source>
        <dbReference type="ARBA" id="ARBA00022982"/>
    </source>
</evidence>
<dbReference type="EMBL" id="JAARRU010000001">
    <property type="protein sequence ID" value="MBC1564835.1"/>
    <property type="molecule type" value="Genomic_DNA"/>
</dbReference>
<dbReference type="InterPro" id="IPR010088">
    <property type="entry name" value="RNR_flavodoxin"/>
</dbReference>
<dbReference type="GO" id="GO:0016651">
    <property type="term" value="F:oxidoreductase activity, acting on NAD(P)H"/>
    <property type="evidence" value="ECO:0007669"/>
    <property type="project" value="UniProtKB-ARBA"/>
</dbReference>
<dbReference type="STRING" id="1552123.EP57_10130"/>
<evidence type="ECO:0000313" key="13">
    <source>
        <dbReference type="EMBL" id="MBC1561071.1"/>
    </source>
</evidence>
<dbReference type="EMBL" id="JAARYD010000003">
    <property type="protein sequence ID" value="MBC2176386.1"/>
    <property type="molecule type" value="Genomic_DNA"/>
</dbReference>
<proteinExistence type="inferred from homology"/>
<dbReference type="Proteomes" id="UP000546806">
    <property type="component" value="Unassembled WGS sequence"/>
</dbReference>
<evidence type="ECO:0000256" key="5">
    <source>
        <dbReference type="ARBA" id="ARBA00022630"/>
    </source>
</evidence>
<sequence>MRILLAYDSLSGNTKMVADEVEAELKKAQHDVTSFRVHPDAQYPLETDYDLFILGAWTADLGRTPPDMKDFIAELGTKPPHVAIFGTGETQWSMAYFCGAVDRMAKYFDSQYPTLKIEQMPHTERDHTAIQDWVAQILSMREGVVK</sequence>
<dbReference type="Proteomes" id="UP000544413">
    <property type="component" value="Unassembled WGS sequence"/>
</dbReference>
<organism evidence="9 24">
    <name type="scientific">Listeria booriae</name>
    <dbReference type="NCBI Taxonomy" id="1552123"/>
    <lineage>
        <taxon>Bacteria</taxon>
        <taxon>Bacillati</taxon>
        <taxon>Bacillota</taxon>
        <taxon>Bacilli</taxon>
        <taxon>Bacillales</taxon>
        <taxon>Listeriaceae</taxon>
        <taxon>Listeria</taxon>
    </lineage>
</organism>
<name>A0A099W323_9LIST</name>
<evidence type="ECO:0000313" key="24">
    <source>
        <dbReference type="Proteomes" id="UP000029844"/>
    </source>
</evidence>
<evidence type="ECO:0000256" key="4">
    <source>
        <dbReference type="ARBA" id="ARBA00022448"/>
    </source>
</evidence>
<dbReference type="EMBL" id="JNFA01000024">
    <property type="protein sequence ID" value="KGL40254.1"/>
    <property type="molecule type" value="Genomic_DNA"/>
</dbReference>
<evidence type="ECO:0000313" key="28">
    <source>
        <dbReference type="Proteomes" id="UP000541735"/>
    </source>
</evidence>
<dbReference type="PANTHER" id="PTHR42809:SF1">
    <property type="entry name" value="FLAVODOXIN 1"/>
    <property type="match status" value="1"/>
</dbReference>
<dbReference type="Pfam" id="PF12641">
    <property type="entry name" value="Flavodoxin_3"/>
    <property type="match status" value="1"/>
</dbReference>
<dbReference type="InterPro" id="IPR029039">
    <property type="entry name" value="Flavoprotein-like_sf"/>
</dbReference>
<dbReference type="PANTHER" id="PTHR42809">
    <property type="entry name" value="FLAVODOXIN 2"/>
    <property type="match status" value="1"/>
</dbReference>
<reference evidence="9 24" key="1">
    <citation type="submission" date="2014-05" db="EMBL/GenBank/DDBJ databases">
        <title>Novel Listeriaceae from food processing environments.</title>
        <authorList>
            <person name="den Bakker H.C."/>
        </authorList>
    </citation>
    <scope>NUCLEOTIDE SEQUENCE [LARGE SCALE GENOMIC DNA]</scope>
    <source>
        <strain evidence="9 24">FSL A5-0281</strain>
    </source>
</reference>
<evidence type="ECO:0000313" key="18">
    <source>
        <dbReference type="EMBL" id="MBC2176386.1"/>
    </source>
</evidence>
<evidence type="ECO:0000313" key="21">
    <source>
        <dbReference type="EMBL" id="MBC2284041.1"/>
    </source>
</evidence>
<dbReference type="NCBIfam" id="TIGR01754">
    <property type="entry name" value="flav_RNR"/>
    <property type="match status" value="1"/>
</dbReference>
<evidence type="ECO:0000256" key="2">
    <source>
        <dbReference type="ARBA" id="ARBA00003297"/>
    </source>
</evidence>
<evidence type="ECO:0000313" key="23">
    <source>
        <dbReference type="EMBL" id="MBC2312217.1"/>
    </source>
</evidence>
<dbReference type="EMBL" id="JAARPT010000001">
    <property type="protein sequence ID" value="MBC1400143.1"/>
    <property type="molecule type" value="Genomic_DNA"/>
</dbReference>
<keyword evidence="24" id="KW-1185">Reference proteome</keyword>
<dbReference type="Proteomes" id="UP000029844">
    <property type="component" value="Unassembled WGS sequence"/>
</dbReference>
<dbReference type="Proteomes" id="UP000565628">
    <property type="component" value="Unassembled WGS sequence"/>
</dbReference>
<dbReference type="Proteomes" id="UP000541735">
    <property type="component" value="Unassembled WGS sequence"/>
</dbReference>
<dbReference type="RefSeq" id="WP_036086317.1">
    <property type="nucleotide sequence ID" value="NZ_CBCSHQ010000002.1"/>
</dbReference>
<dbReference type="InterPro" id="IPR050619">
    <property type="entry name" value="Flavodoxin"/>
</dbReference>
<keyword evidence="6" id="KW-0288">FMN</keyword>
<evidence type="ECO:0000313" key="14">
    <source>
        <dbReference type="EMBL" id="MBC1564835.1"/>
    </source>
</evidence>
<evidence type="ECO:0000313" key="36">
    <source>
        <dbReference type="Proteomes" id="UP000574104"/>
    </source>
</evidence>
<dbReference type="InterPro" id="IPR008254">
    <property type="entry name" value="Flavodoxin/NO_synth"/>
</dbReference>
<evidence type="ECO:0000313" key="26">
    <source>
        <dbReference type="Proteomes" id="UP000532866"/>
    </source>
</evidence>
<evidence type="ECO:0000256" key="1">
    <source>
        <dbReference type="ARBA" id="ARBA00001917"/>
    </source>
</evidence>
<gene>
    <name evidence="9" type="ORF">EP57_10130</name>
    <name evidence="10" type="ORF">HB759_00200</name>
    <name evidence="11" type="ORF">HB836_00945</name>
    <name evidence="13" type="ORF">HB902_03225</name>
    <name evidence="15" type="ORF">HB904_01210</name>
    <name evidence="14" type="ORF">HB907_05405</name>
    <name evidence="16" type="ORF">HCA78_07675</name>
    <name evidence="17" type="ORF">HCB06_13110</name>
    <name evidence="20" type="ORF">HCB25_13490</name>
    <name evidence="18" type="ORF">HCB27_07155</name>
    <name evidence="19" type="ORF">HCB35_03300</name>
    <name evidence="21" type="ORF">HCB69_06590</name>
    <name evidence="22" type="ORF">HCC36_08580</name>
    <name evidence="12" type="ORF">HCI99_15590</name>
    <name evidence="23" type="ORF">HCJ81_15085</name>
</gene>
<dbReference type="Proteomes" id="UP000553016">
    <property type="component" value="Unassembled WGS sequence"/>
</dbReference>
<feature type="domain" description="Flavodoxin-like" evidence="8">
    <location>
        <begin position="3"/>
        <end position="138"/>
    </location>
</feature>
<dbReference type="EMBL" id="JAARXI010000007">
    <property type="protein sequence ID" value="MBC2117563.1"/>
    <property type="molecule type" value="Genomic_DNA"/>
</dbReference>
<dbReference type="Proteomes" id="UP000541955">
    <property type="component" value="Unassembled WGS sequence"/>
</dbReference>
<dbReference type="SUPFAM" id="SSF52218">
    <property type="entry name" value="Flavoproteins"/>
    <property type="match status" value="1"/>
</dbReference>
<evidence type="ECO:0000313" key="37">
    <source>
        <dbReference type="Proteomes" id="UP000585696"/>
    </source>
</evidence>
<dbReference type="PROSITE" id="PS50902">
    <property type="entry name" value="FLAVODOXIN_LIKE"/>
    <property type="match status" value="1"/>
</dbReference>
<evidence type="ECO:0000313" key="27">
    <source>
        <dbReference type="Proteomes" id="UP000533953"/>
    </source>
</evidence>
<keyword evidence="4" id="KW-0813">Transport</keyword>
<dbReference type="EMBL" id="JAARZS010000013">
    <property type="protein sequence ID" value="MBC2284041.1"/>
    <property type="molecule type" value="Genomic_DNA"/>
</dbReference>
<dbReference type="Proteomes" id="UP000585696">
    <property type="component" value="Unassembled WGS sequence"/>
</dbReference>
<evidence type="ECO:0000313" key="19">
    <source>
        <dbReference type="EMBL" id="MBC2239494.1"/>
    </source>
</evidence>
<dbReference type="EMBL" id="JAARRW010000001">
    <property type="protein sequence ID" value="MBC1561071.1"/>
    <property type="molecule type" value="Genomic_DNA"/>
</dbReference>
<dbReference type="Gene3D" id="3.40.50.360">
    <property type="match status" value="1"/>
</dbReference>
<evidence type="ECO:0000313" key="30">
    <source>
        <dbReference type="Proteomes" id="UP000543005"/>
    </source>
</evidence>
<accession>A0A099W323</accession>
<comment type="function">
    <text evidence="2">Low-potential electron donor to a number of redox enzymes.</text>
</comment>
<evidence type="ECO:0000313" key="29">
    <source>
        <dbReference type="Proteomes" id="UP000541955"/>
    </source>
</evidence>
<dbReference type="Proteomes" id="UP000586951">
    <property type="component" value="Unassembled WGS sequence"/>
</dbReference>
<evidence type="ECO:0000313" key="25">
    <source>
        <dbReference type="Proteomes" id="UP000529446"/>
    </source>
</evidence>
<dbReference type="EMBL" id="JAAROL010000001">
    <property type="protein sequence ID" value="MBC1330354.1"/>
    <property type="molecule type" value="Genomic_DNA"/>
</dbReference>
<dbReference type="EMBL" id="JAASWV010000027">
    <property type="protein sequence ID" value="MBC2312217.1"/>
    <property type="molecule type" value="Genomic_DNA"/>
</dbReference>
<keyword evidence="5" id="KW-0285">Flavoprotein</keyword>
<evidence type="ECO:0000313" key="34">
    <source>
        <dbReference type="Proteomes" id="UP000553016"/>
    </source>
</evidence>
<dbReference type="AlphaFoldDB" id="A0A099W323"/>
<dbReference type="GO" id="GO:0010181">
    <property type="term" value="F:FMN binding"/>
    <property type="evidence" value="ECO:0007669"/>
    <property type="project" value="InterPro"/>
</dbReference>
<protein>
    <submittedName>
        <fullName evidence="9">Flavodoxin</fullName>
    </submittedName>
</protein>
<evidence type="ECO:0000313" key="12">
    <source>
        <dbReference type="EMBL" id="MBC1493243.1"/>
    </source>
</evidence>
<dbReference type="GeneID" id="58717727"/>
<dbReference type="Proteomes" id="UP000532866">
    <property type="component" value="Unassembled WGS sequence"/>
</dbReference>
<dbReference type="EMBL" id="JAARZA010000001">
    <property type="protein sequence ID" value="MBC2239494.1"/>
    <property type="molecule type" value="Genomic_DNA"/>
</dbReference>
<evidence type="ECO:0000256" key="3">
    <source>
        <dbReference type="ARBA" id="ARBA00005267"/>
    </source>
</evidence>
<dbReference type="EMBL" id="JAARSH010000001">
    <property type="protein sequence ID" value="MBC1614798.1"/>
    <property type="molecule type" value="Genomic_DNA"/>
</dbReference>
<dbReference type="OrthoDB" id="9790745at2"/>
<dbReference type="EMBL" id="JAARYY010000008">
    <property type="protein sequence ID" value="MBC2245090.1"/>
    <property type="molecule type" value="Genomic_DNA"/>
</dbReference>
<evidence type="ECO:0000256" key="6">
    <source>
        <dbReference type="ARBA" id="ARBA00022643"/>
    </source>
</evidence>
<dbReference type="Proteomes" id="UP000529446">
    <property type="component" value="Unassembled WGS sequence"/>
</dbReference>